<evidence type="ECO:0000256" key="2">
    <source>
        <dbReference type="SAM" id="MobiDB-lite"/>
    </source>
</evidence>
<keyword evidence="7" id="KW-1185">Reference proteome</keyword>
<dbReference type="InterPro" id="IPR014756">
    <property type="entry name" value="Ig_E-set"/>
</dbReference>
<dbReference type="SUPFAM" id="SSF50965">
    <property type="entry name" value="Galactose oxidase, central domain"/>
    <property type="match status" value="1"/>
</dbReference>
<sequence length="619" mass="67727">MGNKKYLLCLTVLAIFALLHFVVSDAVGKPAGSTPSVAAVGKPTGSTPSVAAVGKPAGSTPSVTAVGKPAGSTPGVAAVRKPARRTSSGRQGKWLLLRNNTGVVAMHMALTRENTVIIFDQTAAGPSQYRLHQRYNGSRCNTRSRNDLKDGTCYAHSVEYGIHDDNIRPLRLVSDPWCSSGSFLSNGTLMQIGGHGRGSKRVRYFRPCDNRQCNWLQSTRSLSDSRWYASNQLLPQHDRVIVVGGRNAHSYEFVPKMHCQDKSFNLPFLHDTNDAGGGGNNLYPFLHLSPDGNLFIFANRDSILFNYRRNQVIKSFPRIPGGGSRNYPSSGSSVILPLDHGDKFQKVEVMVCGGSASGAYEAAGEGRFLRALDSCGRMVITGNNNKWSMENMPGPRTMHDMLILPTGHILIINGAKRGCAGWQNAATPSLKPYLYNPKKAVGERFTVLRATKIARMYHSSALVLPNGRVLVAGGNPNNKYTFSKVAYPTELRLQAFVPDYMDRQFHHLRPRNVTVEYGGNSTGVAYGRQFTIHFLLGRRPGKDVEYSVYAPPFTTHSISMNQRLLNLRCQRMTRDAGGLMTAVLEAPPSPNVAPPGYYLLTVVNAGIPSLSKWITFINA</sequence>
<name>A0ABR2TBD6_9ROSI</name>
<dbReference type="InterPro" id="IPR009880">
    <property type="entry name" value="Glyoxal_oxidase_N"/>
</dbReference>
<dbReference type="Gene3D" id="2.60.40.10">
    <property type="entry name" value="Immunoglobulins"/>
    <property type="match status" value="1"/>
</dbReference>
<dbReference type="InterPro" id="IPR011043">
    <property type="entry name" value="Gal_Oxase/kelch_b-propeller"/>
</dbReference>
<evidence type="ECO:0000259" key="4">
    <source>
        <dbReference type="Pfam" id="PF07250"/>
    </source>
</evidence>
<dbReference type="SUPFAM" id="SSF81296">
    <property type="entry name" value="E set domains"/>
    <property type="match status" value="1"/>
</dbReference>
<keyword evidence="1 3" id="KW-0732">Signal</keyword>
<feature type="domain" description="Galactose oxidase-like Early set" evidence="5">
    <location>
        <begin position="522"/>
        <end position="615"/>
    </location>
</feature>
<dbReference type="InterPro" id="IPR013783">
    <property type="entry name" value="Ig-like_fold"/>
</dbReference>
<dbReference type="Proteomes" id="UP001396334">
    <property type="component" value="Unassembled WGS sequence"/>
</dbReference>
<dbReference type="InterPro" id="IPR037293">
    <property type="entry name" value="Gal_Oxidase_central_sf"/>
</dbReference>
<protein>
    <submittedName>
        <fullName evidence="6">Uncharacterized protein</fullName>
    </submittedName>
</protein>
<comment type="caution">
    <text evidence="6">The sequence shown here is derived from an EMBL/GenBank/DDBJ whole genome shotgun (WGS) entry which is preliminary data.</text>
</comment>
<feature type="region of interest" description="Disordered" evidence="2">
    <location>
        <begin position="33"/>
        <end position="92"/>
    </location>
</feature>
<evidence type="ECO:0000259" key="5">
    <source>
        <dbReference type="Pfam" id="PF09118"/>
    </source>
</evidence>
<organism evidence="6 7">
    <name type="scientific">Hibiscus sabdariffa</name>
    <name type="common">roselle</name>
    <dbReference type="NCBI Taxonomy" id="183260"/>
    <lineage>
        <taxon>Eukaryota</taxon>
        <taxon>Viridiplantae</taxon>
        <taxon>Streptophyta</taxon>
        <taxon>Embryophyta</taxon>
        <taxon>Tracheophyta</taxon>
        <taxon>Spermatophyta</taxon>
        <taxon>Magnoliopsida</taxon>
        <taxon>eudicotyledons</taxon>
        <taxon>Gunneridae</taxon>
        <taxon>Pentapetalae</taxon>
        <taxon>rosids</taxon>
        <taxon>malvids</taxon>
        <taxon>Malvales</taxon>
        <taxon>Malvaceae</taxon>
        <taxon>Malvoideae</taxon>
        <taxon>Hibiscus</taxon>
    </lineage>
</organism>
<accession>A0ABR2TBD6</accession>
<feature type="domain" description="Glyoxal oxidase N-terminal" evidence="4">
    <location>
        <begin position="106"/>
        <end position="500"/>
    </location>
</feature>
<feature type="chain" id="PRO_5046066813" evidence="3">
    <location>
        <begin position="25"/>
        <end position="619"/>
    </location>
</feature>
<evidence type="ECO:0000256" key="3">
    <source>
        <dbReference type="SAM" id="SignalP"/>
    </source>
</evidence>
<dbReference type="PANTHER" id="PTHR32208:SF54">
    <property type="entry name" value="ALDEHYDE OXIDASE GLOX-LIKE"/>
    <property type="match status" value="1"/>
</dbReference>
<dbReference type="PANTHER" id="PTHR32208">
    <property type="entry name" value="SECRETED PROTEIN-RELATED"/>
    <property type="match status" value="1"/>
</dbReference>
<reference evidence="6 7" key="1">
    <citation type="journal article" date="2024" name="G3 (Bethesda)">
        <title>Genome assembly of Hibiscus sabdariffa L. provides insights into metabolisms of medicinal natural products.</title>
        <authorList>
            <person name="Kim T."/>
        </authorList>
    </citation>
    <scope>NUCLEOTIDE SEQUENCE [LARGE SCALE GENOMIC DNA]</scope>
    <source>
        <strain evidence="6">TK-2024</strain>
        <tissue evidence="6">Old leaves</tissue>
    </source>
</reference>
<dbReference type="Gene3D" id="2.130.10.80">
    <property type="entry name" value="Galactose oxidase/kelch, beta-propeller"/>
    <property type="match status" value="1"/>
</dbReference>
<feature type="signal peptide" evidence="3">
    <location>
        <begin position="1"/>
        <end position="24"/>
    </location>
</feature>
<dbReference type="Pfam" id="PF07250">
    <property type="entry name" value="Glyoxal_oxid_N"/>
    <property type="match status" value="1"/>
</dbReference>
<dbReference type="EMBL" id="JBBPBN010000007">
    <property type="protein sequence ID" value="KAK9034509.1"/>
    <property type="molecule type" value="Genomic_DNA"/>
</dbReference>
<proteinExistence type="predicted"/>
<dbReference type="Pfam" id="PF09118">
    <property type="entry name" value="GO-like_E_set"/>
    <property type="match status" value="1"/>
</dbReference>
<dbReference type="InterPro" id="IPR015202">
    <property type="entry name" value="GO-like_E_set"/>
</dbReference>
<evidence type="ECO:0000256" key="1">
    <source>
        <dbReference type="ARBA" id="ARBA00022729"/>
    </source>
</evidence>
<evidence type="ECO:0000313" key="6">
    <source>
        <dbReference type="EMBL" id="KAK9034509.1"/>
    </source>
</evidence>
<evidence type="ECO:0000313" key="7">
    <source>
        <dbReference type="Proteomes" id="UP001396334"/>
    </source>
</evidence>
<dbReference type="CDD" id="cd02851">
    <property type="entry name" value="E_set_GO_C"/>
    <property type="match status" value="1"/>
</dbReference>
<gene>
    <name evidence="6" type="ORF">V6N11_050670</name>
</gene>